<reference evidence="1 2" key="1">
    <citation type="journal article" date="2014" name="Genome Announc.">
        <title>Draft Genome Sequence of Marine Flavobacterium Jejuia pallidilutea Strain 11shimoA1 and Pigmentation Mutants.</title>
        <authorList>
            <person name="Takatani N."/>
            <person name="Nakanishi M."/>
            <person name="Meirelles P."/>
            <person name="Mino S."/>
            <person name="Suda W."/>
            <person name="Oshima K."/>
            <person name="Hattori M."/>
            <person name="Ohkuma M."/>
            <person name="Hosokawa M."/>
            <person name="Miyashita K."/>
            <person name="Thompson F.L."/>
            <person name="Niwa A."/>
            <person name="Sawabe T."/>
            <person name="Sawabe T."/>
        </authorList>
    </citation>
    <scope>NUCLEOTIDE SEQUENCE [LARGE SCALE GENOMIC DNA]</scope>
    <source>
        <strain evidence="2">JCM19302</strain>
    </source>
</reference>
<proteinExistence type="predicted"/>
<gene>
    <name evidence="1" type="ORF">JCM19302_1208</name>
</gene>
<accession>A0A090W8X6</accession>
<dbReference type="EMBL" id="BBNS01000062">
    <property type="protein sequence ID" value="GAL73406.1"/>
    <property type="molecule type" value="Genomic_DNA"/>
</dbReference>
<sequence>MIAMAMFLNTSANYSSNGNFDLASLTALSIANAESGGVSCPYGSCTHKQYFAGNLQWECSACCNEEGDTPKCNQFGCTCE</sequence>
<comment type="caution">
    <text evidence="1">The sequence shown here is derived from an EMBL/GenBank/DDBJ whole genome shotgun (WGS) entry which is preliminary data.</text>
</comment>
<name>A0A090W8X6_9FLAO</name>
<organism evidence="1 2">
    <name type="scientific">Jejuia pallidilutea</name>
    <dbReference type="NCBI Taxonomy" id="504487"/>
    <lineage>
        <taxon>Bacteria</taxon>
        <taxon>Pseudomonadati</taxon>
        <taxon>Bacteroidota</taxon>
        <taxon>Flavobacteriia</taxon>
        <taxon>Flavobacteriales</taxon>
        <taxon>Flavobacteriaceae</taxon>
        <taxon>Jejuia</taxon>
    </lineage>
</organism>
<dbReference type="AlphaFoldDB" id="A0A090W8X6"/>
<protein>
    <submittedName>
        <fullName evidence="1">Uncharacterized protein</fullName>
    </submittedName>
</protein>
<evidence type="ECO:0000313" key="2">
    <source>
        <dbReference type="Proteomes" id="UP000029646"/>
    </source>
</evidence>
<dbReference type="Proteomes" id="UP000029646">
    <property type="component" value="Unassembled WGS sequence"/>
</dbReference>
<evidence type="ECO:0000313" key="1">
    <source>
        <dbReference type="EMBL" id="GAL73406.1"/>
    </source>
</evidence>